<name>A0ABV4X7E3_9CYAN</name>
<comment type="caution">
    <text evidence="1">The sequence shown here is derived from an EMBL/GenBank/DDBJ whole genome shotgun (WGS) entry which is preliminary data.</text>
</comment>
<sequence>MFNAIMVIFPYKYEQTWVFDDERVGLVKEPFVSGIPQMIDVLVQDIPLAENGFRLLFSSNPFPGYQAELSWLKEEYGGNWYIWETKDMEGWLCPALFKYFTETPPKIYCKAEII</sequence>
<dbReference type="InterPro" id="IPR046562">
    <property type="entry name" value="DUF6717"/>
</dbReference>
<evidence type="ECO:0000313" key="1">
    <source>
        <dbReference type="EMBL" id="MFB2878708.1"/>
    </source>
</evidence>
<accession>A0ABV4X7E3</accession>
<organism evidence="1 2">
    <name type="scientific">Floridaenema aerugineum BLCC-F46</name>
    <dbReference type="NCBI Taxonomy" id="3153654"/>
    <lineage>
        <taxon>Bacteria</taxon>
        <taxon>Bacillati</taxon>
        <taxon>Cyanobacteriota</taxon>
        <taxon>Cyanophyceae</taxon>
        <taxon>Oscillatoriophycideae</taxon>
        <taxon>Aerosakkonematales</taxon>
        <taxon>Aerosakkonemataceae</taxon>
        <taxon>Floridanema</taxon>
        <taxon>Floridanema aerugineum</taxon>
    </lineage>
</organism>
<dbReference type="Pfam" id="PF20475">
    <property type="entry name" value="DUF6717"/>
    <property type="match status" value="1"/>
</dbReference>
<proteinExistence type="predicted"/>
<protein>
    <submittedName>
        <fullName evidence="1">DUF6717 family protein</fullName>
    </submittedName>
</protein>
<dbReference type="Proteomes" id="UP001576774">
    <property type="component" value="Unassembled WGS sequence"/>
</dbReference>
<gene>
    <name evidence="1" type="ORF">ACE1CC_17805</name>
</gene>
<dbReference type="RefSeq" id="WP_413271772.1">
    <property type="nucleotide sequence ID" value="NZ_JBHFNQ010000136.1"/>
</dbReference>
<evidence type="ECO:0000313" key="2">
    <source>
        <dbReference type="Proteomes" id="UP001576774"/>
    </source>
</evidence>
<keyword evidence="2" id="KW-1185">Reference proteome</keyword>
<reference evidence="1 2" key="1">
    <citation type="submission" date="2024-09" db="EMBL/GenBank/DDBJ databases">
        <title>Floridaenema gen nov. (Aerosakkonemataceae, Aerosakkonematales ord. nov., Cyanobacteria) from benthic tropical and subtropical fresh waters, with the description of four new species.</title>
        <authorList>
            <person name="Moretto J.A."/>
            <person name="Berthold D.E."/>
            <person name="Lefler F.W."/>
            <person name="Huang I.-S."/>
            <person name="Laughinghouse H. IV."/>
        </authorList>
    </citation>
    <scope>NUCLEOTIDE SEQUENCE [LARGE SCALE GENOMIC DNA]</scope>
    <source>
        <strain evidence="1 2">BLCC-F46</strain>
    </source>
</reference>
<dbReference type="EMBL" id="JBHFNQ010000136">
    <property type="protein sequence ID" value="MFB2878708.1"/>
    <property type="molecule type" value="Genomic_DNA"/>
</dbReference>